<dbReference type="SUPFAM" id="SSF56529">
    <property type="entry name" value="FAH"/>
    <property type="match status" value="1"/>
</dbReference>
<keyword evidence="4" id="KW-1185">Reference proteome</keyword>
<evidence type="ECO:0000313" key="3">
    <source>
        <dbReference type="EMBL" id="QED30372.1"/>
    </source>
</evidence>
<feature type="domain" description="Fumarylacetoacetase-like C-terminal" evidence="2">
    <location>
        <begin position="102"/>
        <end position="255"/>
    </location>
</feature>
<dbReference type="OrthoDB" id="9792137at2"/>
<dbReference type="AlphaFoldDB" id="A0A5B8XWS1"/>
<dbReference type="GO" id="GO:0008684">
    <property type="term" value="F:2-oxopent-4-enoate hydratase activity"/>
    <property type="evidence" value="ECO:0007669"/>
    <property type="project" value="TreeGrafter"/>
</dbReference>
<sequence>MDQETVEKLARVVDDAAMESTPITMLTAEHDGLTIEDAYRIQRASMRRRFGRGETLVGMKMGLTSRAKMEQMGVHNPIYGHLTSSMKLTSGGSFKKESYCHPRVEPEIAFIMGRDISGQVTSQEALSAVSGVCAALEIIDSRYKDFKFTLNDVVADNASSTLFVLGEKIATPDLDVSNLGMVMSVNGEVRETGSSAAILEHPLRSLAALICMLDSVSEGLHAGQIVLAGGATQAIACTPGSHVSLEVESLGSVEFFVE</sequence>
<reference evidence="3 4" key="1">
    <citation type="submission" date="2019-08" db="EMBL/GenBank/DDBJ databases">
        <authorList>
            <person name="Liang Q."/>
        </authorList>
    </citation>
    <scope>NUCLEOTIDE SEQUENCE [LARGE SCALE GENOMIC DNA]</scope>
    <source>
        <strain evidence="3 4">V1718</strain>
    </source>
</reference>
<protein>
    <submittedName>
        <fullName evidence="3">4-oxalocrotonate decarboxylase</fullName>
    </submittedName>
</protein>
<dbReference type="Gene3D" id="3.90.850.10">
    <property type="entry name" value="Fumarylacetoacetase-like, C-terminal domain"/>
    <property type="match status" value="1"/>
</dbReference>
<dbReference type="PANTHER" id="PTHR30143">
    <property type="entry name" value="ACID HYDRATASE"/>
    <property type="match status" value="1"/>
</dbReference>
<dbReference type="InterPro" id="IPR011234">
    <property type="entry name" value="Fumarylacetoacetase-like_C"/>
</dbReference>
<dbReference type="GO" id="GO:0005737">
    <property type="term" value="C:cytoplasm"/>
    <property type="evidence" value="ECO:0007669"/>
    <property type="project" value="TreeGrafter"/>
</dbReference>
<evidence type="ECO:0000313" key="4">
    <source>
        <dbReference type="Proteomes" id="UP000321595"/>
    </source>
</evidence>
<dbReference type="InterPro" id="IPR036663">
    <property type="entry name" value="Fumarylacetoacetase_C_sf"/>
</dbReference>
<evidence type="ECO:0000259" key="2">
    <source>
        <dbReference type="Pfam" id="PF01557"/>
    </source>
</evidence>
<dbReference type="InterPro" id="IPR050772">
    <property type="entry name" value="Hydratase-Decarb/MhpD_sf"/>
</dbReference>
<gene>
    <name evidence="3" type="ORF">FRD01_19450</name>
</gene>
<keyword evidence="1" id="KW-0456">Lyase</keyword>
<dbReference type="PANTHER" id="PTHR30143:SF0">
    <property type="entry name" value="2-KETO-4-PENTENOATE HYDRATASE"/>
    <property type="match status" value="1"/>
</dbReference>
<dbReference type="EMBL" id="CP042467">
    <property type="protein sequence ID" value="QED30372.1"/>
    <property type="molecule type" value="Genomic_DNA"/>
</dbReference>
<proteinExistence type="predicted"/>
<name>A0A5B8XWS1_9DELT</name>
<dbReference type="KEGG" id="bbae:FRD01_19450"/>
<accession>A0A5B8XWS1</accession>
<evidence type="ECO:0000256" key="1">
    <source>
        <dbReference type="ARBA" id="ARBA00023239"/>
    </source>
</evidence>
<dbReference type="Pfam" id="PF01557">
    <property type="entry name" value="FAA_hydrolase"/>
    <property type="match status" value="1"/>
</dbReference>
<dbReference type="Proteomes" id="UP000321595">
    <property type="component" value="Chromosome"/>
</dbReference>
<organism evidence="3 4">
    <name type="scientific">Microvenator marinus</name>
    <dbReference type="NCBI Taxonomy" id="2600177"/>
    <lineage>
        <taxon>Bacteria</taxon>
        <taxon>Deltaproteobacteria</taxon>
        <taxon>Bradymonadales</taxon>
        <taxon>Microvenatoraceae</taxon>
        <taxon>Microvenator</taxon>
    </lineage>
</organism>